<organism evidence="2 3">
    <name type="scientific">Vibrio maritimus</name>
    <dbReference type="NCBI Taxonomy" id="990268"/>
    <lineage>
        <taxon>Bacteria</taxon>
        <taxon>Pseudomonadati</taxon>
        <taxon>Pseudomonadota</taxon>
        <taxon>Gammaproteobacteria</taxon>
        <taxon>Vibrionales</taxon>
        <taxon>Vibrionaceae</taxon>
        <taxon>Vibrio</taxon>
    </lineage>
</organism>
<accession>A0A090S8X0</accession>
<comment type="caution">
    <text evidence="2">The sequence shown here is derived from an EMBL/GenBank/DDBJ whole genome shotgun (WGS) entry which is preliminary data.</text>
</comment>
<evidence type="ECO:0000256" key="1">
    <source>
        <dbReference type="SAM" id="Coils"/>
    </source>
</evidence>
<gene>
    <name evidence="2" type="ORF">JCM19235_1270</name>
</gene>
<dbReference type="STRING" id="990268.JCM19235_1270"/>
<keyword evidence="3" id="KW-1185">Reference proteome</keyword>
<evidence type="ECO:0000313" key="2">
    <source>
        <dbReference type="EMBL" id="GAL22969.1"/>
    </source>
</evidence>
<name>A0A090S8X0_9VIBR</name>
<reference evidence="2 3" key="1">
    <citation type="submission" date="2014-09" db="EMBL/GenBank/DDBJ databases">
        <title>Vibrio maritimus JCM 19235. (C45) whole genome shotgun sequence.</title>
        <authorList>
            <person name="Sawabe T."/>
            <person name="Meirelles P."/>
            <person name="Nakanishi M."/>
            <person name="Sayaka M."/>
            <person name="Hattori M."/>
            <person name="Ohkuma M."/>
        </authorList>
    </citation>
    <scope>NUCLEOTIDE SEQUENCE [LARGE SCALE GENOMIC DNA]</scope>
    <source>
        <strain evidence="3">JCM19235</strain>
    </source>
</reference>
<sequence length="100" mass="11357">MAEKNKRVTLSVTSTQHDFLRDHSKPNSLTQEELLGLIIDVMAANPKALEPHIQRLRKRKAVNEQRKKELEKKASNLISSLSQEQQDKLLSGQLDLSSLL</sequence>
<evidence type="ECO:0000313" key="3">
    <source>
        <dbReference type="Proteomes" id="UP000029228"/>
    </source>
</evidence>
<dbReference type="Proteomes" id="UP000029228">
    <property type="component" value="Unassembled WGS sequence"/>
</dbReference>
<protein>
    <submittedName>
        <fullName evidence="2">Uncharacterized protein</fullName>
    </submittedName>
</protein>
<dbReference type="AlphaFoldDB" id="A0A090S8X0"/>
<reference evidence="2 3" key="2">
    <citation type="submission" date="2014-09" db="EMBL/GenBank/DDBJ databases">
        <authorList>
            <consortium name="NBRP consortium"/>
            <person name="Sawabe T."/>
            <person name="Meirelles P."/>
            <person name="Nakanishi M."/>
            <person name="Sayaka M."/>
            <person name="Hattori M."/>
            <person name="Ohkuma M."/>
        </authorList>
    </citation>
    <scope>NUCLEOTIDE SEQUENCE [LARGE SCALE GENOMIC DNA]</scope>
    <source>
        <strain evidence="3">JCM19235</strain>
    </source>
</reference>
<dbReference type="EMBL" id="BBMR01000017">
    <property type="protein sequence ID" value="GAL22969.1"/>
    <property type="molecule type" value="Genomic_DNA"/>
</dbReference>
<feature type="coiled-coil region" evidence="1">
    <location>
        <begin position="53"/>
        <end position="87"/>
    </location>
</feature>
<keyword evidence="1" id="KW-0175">Coiled coil</keyword>
<proteinExistence type="predicted"/>